<organism evidence="1 2">
    <name type="scientific">Romeriopsis navalis LEGE 11480</name>
    <dbReference type="NCBI Taxonomy" id="2777977"/>
    <lineage>
        <taxon>Bacteria</taxon>
        <taxon>Bacillati</taxon>
        <taxon>Cyanobacteriota</taxon>
        <taxon>Cyanophyceae</taxon>
        <taxon>Leptolyngbyales</taxon>
        <taxon>Leptolyngbyaceae</taxon>
        <taxon>Romeriopsis</taxon>
        <taxon>Romeriopsis navalis</taxon>
    </lineage>
</organism>
<dbReference type="RefSeq" id="WP_264326036.1">
    <property type="nucleotide sequence ID" value="NZ_JADEXQ010000055.1"/>
</dbReference>
<name>A0A928VMD4_9CYAN</name>
<comment type="caution">
    <text evidence="1">The sequence shown here is derived from an EMBL/GenBank/DDBJ whole genome shotgun (WGS) entry which is preliminary data.</text>
</comment>
<sequence>MTDERMNWGITLQQRVDQQRVKHIIDSFQLVGPDHHCFDDRLKQLFAAYPSTWLELAMAEVLVVNWLIVPMPRGLEVLHQVHNVLLQWQLHGITNLLTEAEFQRITGLDPAPVFHSLRLNALLKLEAEVLSHHR</sequence>
<accession>A0A928VMD4</accession>
<dbReference type="AlphaFoldDB" id="A0A928VMD4"/>
<evidence type="ECO:0000313" key="2">
    <source>
        <dbReference type="Proteomes" id="UP000625316"/>
    </source>
</evidence>
<protein>
    <submittedName>
        <fullName evidence="1">Uncharacterized protein</fullName>
    </submittedName>
</protein>
<dbReference type="Proteomes" id="UP000625316">
    <property type="component" value="Unassembled WGS sequence"/>
</dbReference>
<gene>
    <name evidence="1" type="ORF">IQ266_15840</name>
</gene>
<proteinExistence type="predicted"/>
<keyword evidence="2" id="KW-1185">Reference proteome</keyword>
<evidence type="ECO:0000313" key="1">
    <source>
        <dbReference type="EMBL" id="MBE9031206.1"/>
    </source>
</evidence>
<dbReference type="EMBL" id="JADEXQ010000055">
    <property type="protein sequence ID" value="MBE9031206.1"/>
    <property type="molecule type" value="Genomic_DNA"/>
</dbReference>
<reference evidence="1" key="1">
    <citation type="submission" date="2020-10" db="EMBL/GenBank/DDBJ databases">
        <authorList>
            <person name="Castelo-Branco R."/>
            <person name="Eusebio N."/>
            <person name="Adriana R."/>
            <person name="Vieira A."/>
            <person name="Brugerolle De Fraissinette N."/>
            <person name="Rezende De Castro R."/>
            <person name="Schneider M.P."/>
            <person name="Vasconcelos V."/>
            <person name="Leao P.N."/>
        </authorList>
    </citation>
    <scope>NUCLEOTIDE SEQUENCE</scope>
    <source>
        <strain evidence="1">LEGE 11480</strain>
    </source>
</reference>